<comment type="caution">
    <text evidence="5">The sequence shown here is derived from an EMBL/GenBank/DDBJ whole genome shotgun (WGS) entry which is preliminary data.</text>
</comment>
<dbReference type="Pfam" id="PF13556">
    <property type="entry name" value="HTH_30"/>
    <property type="match status" value="1"/>
</dbReference>
<dbReference type="Proteomes" id="UP000282125">
    <property type="component" value="Unassembled WGS sequence"/>
</dbReference>
<dbReference type="Pfam" id="PF13185">
    <property type="entry name" value="GAF_2"/>
    <property type="match status" value="1"/>
</dbReference>
<dbReference type="AlphaFoldDB" id="A0A3P3D620"/>
<name>A0A3P3D620_9RHOB</name>
<evidence type="ECO:0000256" key="1">
    <source>
        <dbReference type="ARBA" id="ARBA00006754"/>
    </source>
</evidence>
<dbReference type="Gene3D" id="3.30.450.40">
    <property type="match status" value="1"/>
</dbReference>
<feature type="coiled-coil region" evidence="2">
    <location>
        <begin position="382"/>
        <end position="409"/>
    </location>
</feature>
<evidence type="ECO:0000256" key="2">
    <source>
        <dbReference type="SAM" id="Coils"/>
    </source>
</evidence>
<dbReference type="InterPro" id="IPR041522">
    <property type="entry name" value="CdaR_GGDEF"/>
</dbReference>
<dbReference type="InterPro" id="IPR025736">
    <property type="entry name" value="PucR_C-HTH_dom"/>
</dbReference>
<dbReference type="InterPro" id="IPR042070">
    <property type="entry name" value="PucR_C-HTH_sf"/>
</dbReference>
<reference evidence="5 6" key="1">
    <citation type="submission" date="2018-11" db="EMBL/GenBank/DDBJ databases">
        <title>Gemmobacter sp. nov., YIM 102744-1 draft genome.</title>
        <authorList>
            <person name="Li G."/>
            <person name="Jiang Y."/>
        </authorList>
    </citation>
    <scope>NUCLEOTIDE SEQUENCE [LARGE SCALE GENOMIC DNA]</scope>
    <source>
        <strain evidence="5 6">YIM 102744-1</strain>
    </source>
</reference>
<gene>
    <name evidence="5" type="ORF">EG244_18045</name>
</gene>
<comment type="similarity">
    <text evidence="1">Belongs to the CdaR family.</text>
</comment>
<evidence type="ECO:0000259" key="4">
    <source>
        <dbReference type="SMART" id="SM00065"/>
    </source>
</evidence>
<dbReference type="SMART" id="SM00065">
    <property type="entry name" value="GAF"/>
    <property type="match status" value="1"/>
</dbReference>
<feature type="domain" description="GAF" evidence="4">
    <location>
        <begin position="237"/>
        <end position="386"/>
    </location>
</feature>
<evidence type="ECO:0000313" key="5">
    <source>
        <dbReference type="EMBL" id="RRH69773.1"/>
    </source>
</evidence>
<dbReference type="Pfam" id="PF17853">
    <property type="entry name" value="GGDEF_2"/>
    <property type="match status" value="1"/>
</dbReference>
<proteinExistence type="inferred from homology"/>
<sequence length="790" mass="85494">MAARQKRDHLCAAQPLCAKKIGRPGDLCKQIGMAEGDAIRPRIRRGEDRQPRPRAMKQRIGAKHIVKTGRGQQAVQPPVFKRKKISFAGNPAKGARRQTRRLNGCHNPPTSASARLRRQVRRLEAPLAILQDHSIMLPNWGNSTIGDGMSLSGASLHFDDPACRLLELLHHSDDPGALFEVQQEIADLPDHHPGRAALTRAAQSALAVWQRGQQSQQRERTAQAVSDIARALTELKSLEEVLYDIVCRGRQLLGSDLSWLSGEQDGSLRVLAIDGATSEATGHMTAAASVGIAGHVVRTAAAFTTRDYVNDPVITHTPENDGTLLREGLRAAVAVPLMAGSRVIGVLTVGDRSERAFTPREVSVLATLASCASVAVRNATAYNALSEKLHQAETRLRDLQARAAEADFAASALHQMISDMAGTSSPARSLALIARLLEGRVILSDSLGRPLLSPPGDTPAPRRLSAALLRAVDAARATGRVQVLTGTGGVHHVAALAGRGGVGGCLVLTRETPLSPALLAFFERAAELMSALLRPEAEARDAGNRDAARLIHRLLEGSRREPGPLNEQLQSYDLTLNSPLHLGLIEAEQGQLTALARSLRERLGPRPGLIGEWHDYLVLLAQPDDIRDLRRRLGEQLYGNLRLSGQAALSAPVQGLAALRQAVSSLKVCLDLSRRLGLERQLSYEPELSLYTILFQGHDSTRIDQVLEALIGPLLRHDAARRGSLCETVLSFLDNSRNASLTARQLGVHVNTVHNRIETALTLMGAADTPGPLVEQHIALRLHQLRRRQA</sequence>
<dbReference type="Gene3D" id="1.10.10.2840">
    <property type="entry name" value="PucR C-terminal helix-turn-helix domain"/>
    <property type="match status" value="1"/>
</dbReference>
<dbReference type="PANTHER" id="PTHR33744">
    <property type="entry name" value="CARBOHYDRATE DIACID REGULATOR"/>
    <property type="match status" value="1"/>
</dbReference>
<evidence type="ECO:0000313" key="6">
    <source>
        <dbReference type="Proteomes" id="UP000282125"/>
    </source>
</evidence>
<keyword evidence="6" id="KW-1185">Reference proteome</keyword>
<keyword evidence="2" id="KW-0175">Coiled coil</keyword>
<dbReference type="InterPro" id="IPR051448">
    <property type="entry name" value="CdaR-like_regulators"/>
</dbReference>
<accession>A0A3P3D620</accession>
<feature type="region of interest" description="Disordered" evidence="3">
    <location>
        <begin position="91"/>
        <end position="111"/>
    </location>
</feature>
<evidence type="ECO:0000256" key="3">
    <source>
        <dbReference type="SAM" id="MobiDB-lite"/>
    </source>
</evidence>
<dbReference type="SUPFAM" id="SSF55781">
    <property type="entry name" value="GAF domain-like"/>
    <property type="match status" value="1"/>
</dbReference>
<dbReference type="InterPro" id="IPR029016">
    <property type="entry name" value="GAF-like_dom_sf"/>
</dbReference>
<dbReference type="PANTHER" id="PTHR33744:SF1">
    <property type="entry name" value="DNA-BINDING TRANSCRIPTIONAL ACTIVATOR ADER"/>
    <property type="match status" value="1"/>
</dbReference>
<organism evidence="5 6">
    <name type="scientific">Falsigemmobacter faecalis</name>
    <dbReference type="NCBI Taxonomy" id="2488730"/>
    <lineage>
        <taxon>Bacteria</taxon>
        <taxon>Pseudomonadati</taxon>
        <taxon>Pseudomonadota</taxon>
        <taxon>Alphaproteobacteria</taxon>
        <taxon>Rhodobacterales</taxon>
        <taxon>Paracoccaceae</taxon>
        <taxon>Falsigemmobacter</taxon>
    </lineage>
</organism>
<dbReference type="InterPro" id="IPR003018">
    <property type="entry name" value="GAF"/>
</dbReference>
<protein>
    <submittedName>
        <fullName evidence="5">GAF domain-containing protein</fullName>
    </submittedName>
</protein>
<dbReference type="EMBL" id="RRAZ01000041">
    <property type="protein sequence ID" value="RRH69773.1"/>
    <property type="molecule type" value="Genomic_DNA"/>
</dbReference>